<dbReference type="STRING" id="1036779.SAMN04515666_11494"/>
<feature type="domain" description="PNPLA" evidence="6">
    <location>
        <begin position="31"/>
        <end position="231"/>
    </location>
</feature>
<keyword evidence="8" id="KW-1185">Reference proteome</keyword>
<evidence type="ECO:0000313" key="7">
    <source>
        <dbReference type="EMBL" id="SEM57398.1"/>
    </source>
</evidence>
<accession>A0A1H7ZIN3</accession>
<dbReference type="EMBL" id="FOAN01000014">
    <property type="protein sequence ID" value="SEM57398.1"/>
    <property type="molecule type" value="Genomic_DNA"/>
</dbReference>
<feature type="active site" description="Proton acceptor" evidence="4">
    <location>
        <position position="218"/>
    </location>
</feature>
<keyword evidence="3 4" id="KW-0443">Lipid metabolism</keyword>
<dbReference type="GO" id="GO:0016787">
    <property type="term" value="F:hydrolase activity"/>
    <property type="evidence" value="ECO:0007669"/>
    <property type="project" value="UniProtKB-UniRule"/>
</dbReference>
<dbReference type="AlphaFoldDB" id="A0A1H7ZIN3"/>
<evidence type="ECO:0000256" key="4">
    <source>
        <dbReference type="PROSITE-ProRule" id="PRU01161"/>
    </source>
</evidence>
<proteinExistence type="predicted"/>
<name>A0A1H7ZIN3_9HYPH</name>
<dbReference type="PROSITE" id="PS51635">
    <property type="entry name" value="PNPLA"/>
    <property type="match status" value="1"/>
</dbReference>
<dbReference type="RefSeq" id="WP_244544054.1">
    <property type="nucleotide sequence ID" value="NZ_FOAN01000014.1"/>
</dbReference>
<evidence type="ECO:0000256" key="5">
    <source>
        <dbReference type="SAM" id="MobiDB-lite"/>
    </source>
</evidence>
<protein>
    <submittedName>
        <fullName evidence="7">NTE family protein</fullName>
    </submittedName>
</protein>
<dbReference type="SUPFAM" id="SSF52151">
    <property type="entry name" value="FabD/lysophospholipase-like"/>
    <property type="match status" value="1"/>
</dbReference>
<dbReference type="PANTHER" id="PTHR14226:SF78">
    <property type="entry name" value="SLR0060 PROTEIN"/>
    <property type="match status" value="1"/>
</dbReference>
<sequence>MSPSTVLDHEARPQPEGMADVPGANAPTINLALQGGGAHGAFGWGVLDMLLEDGRIEIDGLSATSAGAMNAVVYAYGKMAGGKAHARELLELFWHRISRAGRTASPYQQTPFDLWLEGFGVKEPVSYRFFEALTRTFSPHQLNPLGFNPLRDVLTSVVDFDALRACRCTRLRLCATNVKTGKPQIFTNEMMSPEVVQASACLPMLFQAVEVDGHHYWDGGYVGNPAIYPLIYDAQARDILVVHINPIVRPDVPNDPSEIFNRINEISFNSSLIREMRAIAFATKLIDEDWIRPEHRDKLRRVFIHAIRSDDAMAEFSIASKFNTSWSFLTRLRDLGRAAAAQWIAAHLDDIGQRSTVDLHQEYL</sequence>
<dbReference type="InterPro" id="IPR050301">
    <property type="entry name" value="NTE"/>
</dbReference>
<reference evidence="8" key="1">
    <citation type="submission" date="2016-10" db="EMBL/GenBank/DDBJ databases">
        <authorList>
            <person name="Varghese N."/>
            <person name="Submissions S."/>
        </authorList>
    </citation>
    <scope>NUCLEOTIDE SEQUENCE [LARGE SCALE GENOMIC DNA]</scope>
    <source>
        <strain evidence="8">LMG 26383,CCUG 61248,R- 45681</strain>
    </source>
</reference>
<dbReference type="Gene3D" id="3.40.1090.10">
    <property type="entry name" value="Cytosolic phospholipase A2 catalytic domain"/>
    <property type="match status" value="2"/>
</dbReference>
<keyword evidence="1 4" id="KW-0378">Hydrolase</keyword>
<feature type="active site" description="Nucleophile" evidence="4">
    <location>
        <position position="65"/>
    </location>
</feature>
<keyword evidence="2 4" id="KW-0442">Lipid degradation</keyword>
<feature type="short sequence motif" description="GXGXXG" evidence="4">
    <location>
        <begin position="35"/>
        <end position="40"/>
    </location>
</feature>
<evidence type="ECO:0000256" key="2">
    <source>
        <dbReference type="ARBA" id="ARBA00022963"/>
    </source>
</evidence>
<dbReference type="Pfam" id="PF01734">
    <property type="entry name" value="Patatin"/>
    <property type="match status" value="1"/>
</dbReference>
<gene>
    <name evidence="7" type="ORF">SAMN04515666_11494</name>
</gene>
<evidence type="ECO:0000256" key="3">
    <source>
        <dbReference type="ARBA" id="ARBA00023098"/>
    </source>
</evidence>
<feature type="short sequence motif" description="DGA/G" evidence="4">
    <location>
        <begin position="218"/>
        <end position="220"/>
    </location>
</feature>
<evidence type="ECO:0000256" key="1">
    <source>
        <dbReference type="ARBA" id="ARBA00022801"/>
    </source>
</evidence>
<dbReference type="GO" id="GO:0016042">
    <property type="term" value="P:lipid catabolic process"/>
    <property type="evidence" value="ECO:0007669"/>
    <property type="project" value="UniProtKB-UniRule"/>
</dbReference>
<evidence type="ECO:0000313" key="8">
    <source>
        <dbReference type="Proteomes" id="UP000199664"/>
    </source>
</evidence>
<comment type="caution">
    <text evidence="4">Lacks conserved residue(s) required for the propagation of feature annotation.</text>
</comment>
<evidence type="ECO:0000259" key="6">
    <source>
        <dbReference type="PROSITE" id="PS51635"/>
    </source>
</evidence>
<dbReference type="InterPro" id="IPR016035">
    <property type="entry name" value="Acyl_Trfase/lysoPLipase"/>
</dbReference>
<dbReference type="PANTHER" id="PTHR14226">
    <property type="entry name" value="NEUROPATHY TARGET ESTERASE/SWISS CHEESE D.MELANOGASTER"/>
    <property type="match status" value="1"/>
</dbReference>
<feature type="region of interest" description="Disordered" evidence="5">
    <location>
        <begin position="1"/>
        <end position="23"/>
    </location>
</feature>
<dbReference type="Proteomes" id="UP000199664">
    <property type="component" value="Unassembled WGS sequence"/>
</dbReference>
<organism evidence="7 8">
    <name type="scientific">Bosea lupini</name>
    <dbReference type="NCBI Taxonomy" id="1036779"/>
    <lineage>
        <taxon>Bacteria</taxon>
        <taxon>Pseudomonadati</taxon>
        <taxon>Pseudomonadota</taxon>
        <taxon>Alphaproteobacteria</taxon>
        <taxon>Hyphomicrobiales</taxon>
        <taxon>Boseaceae</taxon>
        <taxon>Bosea</taxon>
    </lineage>
</organism>
<dbReference type="InterPro" id="IPR002641">
    <property type="entry name" value="PNPLA_dom"/>
</dbReference>